<keyword evidence="1" id="KW-0479">Metal-binding</keyword>
<dbReference type="GO" id="GO:0008270">
    <property type="term" value="F:zinc ion binding"/>
    <property type="evidence" value="ECO:0007669"/>
    <property type="project" value="UniProtKB-KW"/>
</dbReference>
<keyword evidence="3" id="KW-0862">Zinc</keyword>
<dbReference type="EMBL" id="CAIX01000047">
    <property type="protein sequence ID" value="CCI43366.1"/>
    <property type="molecule type" value="Genomic_DNA"/>
</dbReference>
<dbReference type="InterPro" id="IPR050868">
    <property type="entry name" value="ELMO_domain-containing"/>
</dbReference>
<evidence type="ECO:0000256" key="2">
    <source>
        <dbReference type="ARBA" id="ARBA00022771"/>
    </source>
</evidence>
<dbReference type="AlphaFoldDB" id="A0A024G933"/>
<evidence type="ECO:0000256" key="3">
    <source>
        <dbReference type="ARBA" id="ARBA00022833"/>
    </source>
</evidence>
<keyword evidence="2" id="KW-0863">Zinc-finger</keyword>
<dbReference type="Proteomes" id="UP000053237">
    <property type="component" value="Unassembled WGS sequence"/>
</dbReference>
<dbReference type="OrthoDB" id="67155at2759"/>
<evidence type="ECO:0000259" key="4">
    <source>
        <dbReference type="PROSITE" id="PS51335"/>
    </source>
</evidence>
<dbReference type="SUPFAM" id="SSF90209">
    <property type="entry name" value="Ran binding protein zinc finger-like"/>
    <property type="match status" value="1"/>
</dbReference>
<gene>
    <name evidence="5" type="ORF">BN9_041500</name>
</gene>
<protein>
    <recommendedName>
        <fullName evidence="4">ELMO domain-containing protein</fullName>
    </recommendedName>
</protein>
<evidence type="ECO:0000313" key="6">
    <source>
        <dbReference type="Proteomes" id="UP000053237"/>
    </source>
</evidence>
<dbReference type="Pfam" id="PF04727">
    <property type="entry name" value="ELMO_CED12"/>
    <property type="match status" value="1"/>
</dbReference>
<dbReference type="PROSITE" id="PS01358">
    <property type="entry name" value="ZF_RANBP2_1"/>
    <property type="match status" value="1"/>
</dbReference>
<dbReference type="InParanoid" id="A0A024G933"/>
<dbReference type="InterPro" id="IPR036443">
    <property type="entry name" value="Znf_RanBP2_sf"/>
</dbReference>
<dbReference type="SMART" id="SM00547">
    <property type="entry name" value="ZnF_RBZ"/>
    <property type="match status" value="1"/>
</dbReference>
<accession>A0A024G933</accession>
<dbReference type="PROSITE" id="PS51335">
    <property type="entry name" value="ELMO"/>
    <property type="match status" value="1"/>
</dbReference>
<feature type="domain" description="ELMO" evidence="4">
    <location>
        <begin position="253"/>
        <end position="423"/>
    </location>
</feature>
<dbReference type="InterPro" id="IPR001876">
    <property type="entry name" value="Znf_RanBP2"/>
</dbReference>
<dbReference type="PANTHER" id="PTHR12771:SF56">
    <property type="entry name" value="CED-12"/>
    <property type="match status" value="1"/>
</dbReference>
<dbReference type="Gene3D" id="2.30.30.380">
    <property type="entry name" value="Zn-finger domain of Sec23/24"/>
    <property type="match status" value="1"/>
</dbReference>
<dbReference type="InterPro" id="IPR006816">
    <property type="entry name" value="ELMO_dom"/>
</dbReference>
<name>A0A024G933_9STRA</name>
<keyword evidence="6" id="KW-1185">Reference proteome</keyword>
<evidence type="ECO:0000256" key="1">
    <source>
        <dbReference type="ARBA" id="ARBA00022723"/>
    </source>
</evidence>
<reference evidence="5 6" key="1">
    <citation type="submission" date="2012-05" db="EMBL/GenBank/DDBJ databases">
        <title>Recombination and specialization in a pathogen metapopulation.</title>
        <authorList>
            <person name="Gardiner A."/>
            <person name="Kemen E."/>
            <person name="Schultz-Larsen T."/>
            <person name="MacLean D."/>
            <person name="Van Oosterhout C."/>
            <person name="Jones J.D.G."/>
        </authorList>
    </citation>
    <scope>NUCLEOTIDE SEQUENCE [LARGE SCALE GENOMIC DNA]</scope>
    <source>
        <strain evidence="5 6">Ac Nc2</strain>
    </source>
</reference>
<dbReference type="PANTHER" id="PTHR12771">
    <property type="entry name" value="ENGULFMENT AND CELL MOTILITY"/>
    <property type="match status" value="1"/>
</dbReference>
<sequence length="488" mass="54612">MSHHATWDAADPKLIEKATLDTVFIEKQANMLVAHTITDFASKKEVSMRNGTVMSSCLAAVKTYEEDQESHTTIMGSLPLDCTCSADIYINGIDGRWVCHVCTFINHPELFQCEICDTFCVDGVRISDNDAYDSNIWSGATTHSAGHHGRSSGFSSDVYSKLSRVSRSLKGSIKLTSSPIASGNESDDLIVVAKSRLQRLHSGASSKITSAKQAIFQRARRPSADLLVSQETIAVLDALQADLNHRCIRGNDMFEVLLLRLWHTIHQNPIKNFQPSNMSSCSFERISNRWVELGFQREDPQTDFRGGGILALKCLVYVFEKYPHKMLAIVEQQQPSGSKKWYPVCAAGINLTCMLADILQLGTGKYTSMYETFWKLFAEPNGFYELYYWAFVKMDAAWHLFNGSYMEFSVVLMSTRHMVQSMLNYGPQSIEDLRVAAELTRVEKFVNPRTQTLPRGHDECAVSDATLEKSRGSLTCRNITRAAVLASC</sequence>
<comment type="caution">
    <text evidence="5">The sequence shown here is derived from an EMBL/GenBank/DDBJ whole genome shotgun (WGS) entry which is preliminary data.</text>
</comment>
<evidence type="ECO:0000313" key="5">
    <source>
        <dbReference type="EMBL" id="CCI43366.1"/>
    </source>
</evidence>
<proteinExistence type="predicted"/>
<organism evidence="5 6">
    <name type="scientific">Albugo candida</name>
    <dbReference type="NCBI Taxonomy" id="65357"/>
    <lineage>
        <taxon>Eukaryota</taxon>
        <taxon>Sar</taxon>
        <taxon>Stramenopiles</taxon>
        <taxon>Oomycota</taxon>
        <taxon>Peronosporomycetes</taxon>
        <taxon>Albuginales</taxon>
        <taxon>Albuginaceae</taxon>
        <taxon>Albugo</taxon>
    </lineage>
</organism>